<gene>
    <name evidence="2" type="ORF">GIB67_041728</name>
</gene>
<dbReference type="SUPFAM" id="SSF56112">
    <property type="entry name" value="Protein kinase-like (PK-like)"/>
    <property type="match status" value="1"/>
</dbReference>
<dbReference type="Proteomes" id="UP000541444">
    <property type="component" value="Unassembled WGS sequence"/>
</dbReference>
<dbReference type="InterPro" id="IPR000719">
    <property type="entry name" value="Prot_kinase_dom"/>
</dbReference>
<dbReference type="EMBL" id="JACGCM010000674">
    <property type="protein sequence ID" value="KAF6168844.1"/>
    <property type="molecule type" value="Genomic_DNA"/>
</dbReference>
<dbReference type="PANTHER" id="PTHR46821:SF4">
    <property type="entry name" value="OS08G0275200 PROTEIN"/>
    <property type="match status" value="1"/>
</dbReference>
<dbReference type="SMART" id="SM00220">
    <property type="entry name" value="S_TKc"/>
    <property type="match status" value="1"/>
</dbReference>
<dbReference type="GO" id="GO:0005524">
    <property type="term" value="F:ATP binding"/>
    <property type="evidence" value="ECO:0007669"/>
    <property type="project" value="InterPro"/>
</dbReference>
<evidence type="ECO:0000313" key="2">
    <source>
        <dbReference type="EMBL" id="KAF6168844.1"/>
    </source>
</evidence>
<dbReference type="PANTHER" id="PTHR46821">
    <property type="entry name" value="OS07G0586332 PROTEIN"/>
    <property type="match status" value="1"/>
</dbReference>
<organism evidence="2 3">
    <name type="scientific">Kingdonia uniflora</name>
    <dbReference type="NCBI Taxonomy" id="39325"/>
    <lineage>
        <taxon>Eukaryota</taxon>
        <taxon>Viridiplantae</taxon>
        <taxon>Streptophyta</taxon>
        <taxon>Embryophyta</taxon>
        <taxon>Tracheophyta</taxon>
        <taxon>Spermatophyta</taxon>
        <taxon>Magnoliopsida</taxon>
        <taxon>Ranunculales</taxon>
        <taxon>Circaeasteraceae</taxon>
        <taxon>Kingdonia</taxon>
    </lineage>
</organism>
<dbReference type="PROSITE" id="PS00108">
    <property type="entry name" value="PROTEIN_KINASE_ST"/>
    <property type="match status" value="1"/>
</dbReference>
<keyword evidence="3" id="KW-1185">Reference proteome</keyword>
<feature type="domain" description="Protein kinase" evidence="1">
    <location>
        <begin position="1"/>
        <end position="192"/>
    </location>
</feature>
<dbReference type="AlphaFoldDB" id="A0A7J7NPE5"/>
<dbReference type="OrthoDB" id="5857966at2759"/>
<dbReference type="PROSITE" id="PS50011">
    <property type="entry name" value="PROTEIN_KINASE_DOM"/>
    <property type="match status" value="1"/>
</dbReference>
<dbReference type="InterPro" id="IPR011009">
    <property type="entry name" value="Kinase-like_dom_sf"/>
</dbReference>
<dbReference type="InterPro" id="IPR008271">
    <property type="entry name" value="Ser/Thr_kinase_AS"/>
</dbReference>
<protein>
    <recommendedName>
        <fullName evidence="1">Protein kinase domain-containing protein</fullName>
    </recommendedName>
</protein>
<proteinExistence type="predicted"/>
<dbReference type="GO" id="GO:0004672">
    <property type="term" value="F:protein kinase activity"/>
    <property type="evidence" value="ECO:0007669"/>
    <property type="project" value="InterPro"/>
</dbReference>
<dbReference type="Gene3D" id="1.10.510.10">
    <property type="entry name" value="Transferase(Phosphotransferase) domain 1"/>
    <property type="match status" value="1"/>
</dbReference>
<name>A0A7J7NPE5_9MAGN</name>
<evidence type="ECO:0000313" key="3">
    <source>
        <dbReference type="Proteomes" id="UP000541444"/>
    </source>
</evidence>
<dbReference type="Gene3D" id="3.30.200.20">
    <property type="entry name" value="Phosphorylase Kinase, domain 1"/>
    <property type="match status" value="1"/>
</dbReference>
<accession>A0A7J7NPE5</accession>
<dbReference type="Pfam" id="PF00069">
    <property type="entry name" value="Pkinase"/>
    <property type="match status" value="1"/>
</dbReference>
<reference evidence="2 3" key="1">
    <citation type="journal article" date="2020" name="IScience">
        <title>Genome Sequencing of the Endangered Kingdonia uniflora (Circaeasteraceae, Ranunculales) Reveals Potential Mechanisms of Evolutionary Specialization.</title>
        <authorList>
            <person name="Sun Y."/>
            <person name="Deng T."/>
            <person name="Zhang A."/>
            <person name="Moore M.J."/>
            <person name="Landis J.B."/>
            <person name="Lin N."/>
            <person name="Zhang H."/>
            <person name="Zhang X."/>
            <person name="Huang J."/>
            <person name="Zhang X."/>
            <person name="Sun H."/>
            <person name="Wang H."/>
        </authorList>
    </citation>
    <scope>NUCLEOTIDE SEQUENCE [LARGE SCALE GENOMIC DNA]</scope>
    <source>
        <strain evidence="2">TB1705</strain>
        <tissue evidence="2">Leaf</tissue>
    </source>
</reference>
<dbReference type="InterPro" id="IPR044576">
    <property type="entry name" value="At4g25390-like"/>
</dbReference>
<evidence type="ECO:0000259" key="1">
    <source>
        <dbReference type="PROSITE" id="PS50011"/>
    </source>
</evidence>
<comment type="caution">
    <text evidence="2">The sequence shown here is derived from an EMBL/GenBank/DDBJ whole genome shotgun (WGS) entry which is preliminary data.</text>
</comment>
<sequence>MGQFVAFRLSISVAEVVVNQTSITLFLKAYERRAQDCVSRDGKLVAVKKLVVESLQAEREFQNELEILGELRSPFVVTLLGYCIEKNMRFLVYEYMHNKNLQESLFGEGPDVLILNWDHRFKIILDIARALAFLNLECDPPVLHGDIKLSNVLLGLDYRAKFLDFGLSRVKTEGEFGVGLFSQELGQSLELS</sequence>